<dbReference type="InterPro" id="IPR036236">
    <property type="entry name" value="Znf_C2H2_sf"/>
</dbReference>
<comment type="subcellular location">
    <subcellularLocation>
        <location evidence="1">Nucleus</location>
    </subcellularLocation>
</comment>
<dbReference type="Gene3D" id="3.30.160.60">
    <property type="entry name" value="Classic Zinc Finger"/>
    <property type="match status" value="1"/>
</dbReference>
<gene>
    <name evidence="11 12 13" type="primary">LOC128199691</name>
</gene>
<keyword evidence="4 7" id="KW-0863">Zinc-finger</keyword>
<dbReference type="PROSITE" id="PS00028">
    <property type="entry name" value="ZINC_FINGER_C2H2_1"/>
    <property type="match status" value="2"/>
</dbReference>
<evidence type="ECO:0000256" key="4">
    <source>
        <dbReference type="ARBA" id="ARBA00022771"/>
    </source>
</evidence>
<protein>
    <submittedName>
        <fullName evidence="11">Zinc finger protein GFI1 homolog pag-3-like isoform X1</fullName>
    </submittedName>
    <submittedName>
        <fullName evidence="12 13">Zinc finger protein GFI1 homolog pag-3-like isoform X2</fullName>
    </submittedName>
</protein>
<dbReference type="RefSeq" id="XP_052746298.1">
    <property type="nucleotide sequence ID" value="XM_052890338.1"/>
</dbReference>
<keyword evidence="5" id="KW-0862">Zinc</keyword>
<evidence type="ECO:0000256" key="2">
    <source>
        <dbReference type="ARBA" id="ARBA00022723"/>
    </source>
</evidence>
<dbReference type="Pfam" id="PF00096">
    <property type="entry name" value="zf-C2H2"/>
    <property type="match status" value="1"/>
</dbReference>
<dbReference type="Pfam" id="PF13912">
    <property type="entry name" value="zf-C2H2_6"/>
    <property type="match status" value="1"/>
</dbReference>
<keyword evidence="2" id="KW-0479">Metal-binding</keyword>
<feature type="region of interest" description="Disordered" evidence="8">
    <location>
        <begin position="69"/>
        <end position="95"/>
    </location>
</feature>
<evidence type="ECO:0000256" key="5">
    <source>
        <dbReference type="ARBA" id="ARBA00022833"/>
    </source>
</evidence>
<dbReference type="RefSeq" id="XP_052746299.1">
    <property type="nucleotide sequence ID" value="XM_052890339.1"/>
</dbReference>
<evidence type="ECO:0000256" key="3">
    <source>
        <dbReference type="ARBA" id="ARBA00022737"/>
    </source>
</evidence>
<dbReference type="PANTHER" id="PTHR24394:SF29">
    <property type="entry name" value="MYONEURIN"/>
    <property type="match status" value="1"/>
</dbReference>
<evidence type="ECO:0000256" key="8">
    <source>
        <dbReference type="SAM" id="MobiDB-lite"/>
    </source>
</evidence>
<accession>A0ABM3M488</accession>
<dbReference type="RefSeq" id="XP_052746301.1">
    <property type="nucleotide sequence ID" value="XM_052890341.1"/>
</dbReference>
<dbReference type="InterPro" id="IPR013087">
    <property type="entry name" value="Znf_C2H2_type"/>
</dbReference>
<evidence type="ECO:0000313" key="13">
    <source>
        <dbReference type="RefSeq" id="XP_052746301.1"/>
    </source>
</evidence>
<evidence type="ECO:0000313" key="12">
    <source>
        <dbReference type="RefSeq" id="XP_052746299.1"/>
    </source>
</evidence>
<evidence type="ECO:0000256" key="7">
    <source>
        <dbReference type="PROSITE-ProRule" id="PRU00042"/>
    </source>
</evidence>
<feature type="domain" description="C2H2-type" evidence="9">
    <location>
        <begin position="14"/>
        <end position="41"/>
    </location>
</feature>
<sequence length="95" mass="11233">MNHVVIHDETRPRFECAVCGKNFSNQQNRWRHMFLHKGIKFKCDICDKSFNTDPQRALHVAHVHMKVPWPKRSRGPRPKPPRARHAMYTSDSQDS</sequence>
<dbReference type="SUPFAM" id="SSF57667">
    <property type="entry name" value="beta-beta-alpha zinc fingers"/>
    <property type="match status" value="1"/>
</dbReference>
<proteinExistence type="predicted"/>
<organism evidence="10 13">
    <name type="scientific">Bicyclus anynana</name>
    <name type="common">Squinting bush brown butterfly</name>
    <dbReference type="NCBI Taxonomy" id="110368"/>
    <lineage>
        <taxon>Eukaryota</taxon>
        <taxon>Metazoa</taxon>
        <taxon>Ecdysozoa</taxon>
        <taxon>Arthropoda</taxon>
        <taxon>Hexapoda</taxon>
        <taxon>Insecta</taxon>
        <taxon>Pterygota</taxon>
        <taxon>Neoptera</taxon>
        <taxon>Endopterygota</taxon>
        <taxon>Lepidoptera</taxon>
        <taxon>Glossata</taxon>
        <taxon>Ditrysia</taxon>
        <taxon>Papilionoidea</taxon>
        <taxon>Nymphalidae</taxon>
        <taxon>Satyrinae</taxon>
        <taxon>Satyrini</taxon>
        <taxon>Mycalesina</taxon>
        <taxon>Bicyclus</taxon>
    </lineage>
</organism>
<dbReference type="GeneID" id="128199691"/>
<dbReference type="PROSITE" id="PS50157">
    <property type="entry name" value="ZINC_FINGER_C2H2_2"/>
    <property type="match status" value="2"/>
</dbReference>
<feature type="compositionally biased region" description="Basic residues" evidence="8">
    <location>
        <begin position="69"/>
        <end position="85"/>
    </location>
</feature>
<feature type="domain" description="C2H2-type" evidence="9">
    <location>
        <begin position="41"/>
        <end position="64"/>
    </location>
</feature>
<dbReference type="Proteomes" id="UP001652582">
    <property type="component" value="Chromosome 27"/>
</dbReference>
<keyword evidence="6" id="KW-0539">Nucleus</keyword>
<evidence type="ECO:0000256" key="1">
    <source>
        <dbReference type="ARBA" id="ARBA00004123"/>
    </source>
</evidence>
<dbReference type="SMART" id="SM00355">
    <property type="entry name" value="ZnF_C2H2"/>
    <property type="match status" value="2"/>
</dbReference>
<evidence type="ECO:0000313" key="11">
    <source>
        <dbReference type="RefSeq" id="XP_052746298.1"/>
    </source>
</evidence>
<keyword evidence="10" id="KW-1185">Reference proteome</keyword>
<evidence type="ECO:0000259" key="9">
    <source>
        <dbReference type="PROSITE" id="PS50157"/>
    </source>
</evidence>
<keyword evidence="3" id="KW-0677">Repeat</keyword>
<evidence type="ECO:0000256" key="6">
    <source>
        <dbReference type="ARBA" id="ARBA00023242"/>
    </source>
</evidence>
<reference evidence="11 12" key="1">
    <citation type="submission" date="2025-05" db="UniProtKB">
        <authorList>
            <consortium name="RefSeq"/>
        </authorList>
    </citation>
    <scope>IDENTIFICATION</scope>
</reference>
<name>A0ABM3M488_BICAN</name>
<evidence type="ECO:0000313" key="10">
    <source>
        <dbReference type="Proteomes" id="UP001652582"/>
    </source>
</evidence>
<dbReference type="PANTHER" id="PTHR24394">
    <property type="entry name" value="ZINC FINGER PROTEIN"/>
    <property type="match status" value="1"/>
</dbReference>